<name>A0A940DJJ1_9FIRM</name>
<dbReference type="Gene3D" id="3.90.1150.10">
    <property type="entry name" value="Aspartate Aminotransferase, domain 1"/>
    <property type="match status" value="1"/>
</dbReference>
<dbReference type="Gene3D" id="3.40.640.10">
    <property type="entry name" value="Type I PLP-dependent aspartate aminotransferase-like (Major domain)"/>
    <property type="match status" value="1"/>
</dbReference>
<evidence type="ECO:0000259" key="6">
    <source>
        <dbReference type="Pfam" id="PF00266"/>
    </source>
</evidence>
<dbReference type="SUPFAM" id="SSF53383">
    <property type="entry name" value="PLP-dependent transferases"/>
    <property type="match status" value="1"/>
</dbReference>
<accession>A0A940DJJ1</accession>
<evidence type="ECO:0000256" key="4">
    <source>
        <dbReference type="ARBA" id="ARBA00022898"/>
    </source>
</evidence>
<dbReference type="EC" id="2.8.1.7" evidence="3"/>
<evidence type="ECO:0000256" key="5">
    <source>
        <dbReference type="ARBA" id="ARBA00050776"/>
    </source>
</evidence>
<comment type="catalytic activity">
    <reaction evidence="5">
        <text>(sulfur carrier)-H + L-cysteine = (sulfur carrier)-SH + L-alanine</text>
        <dbReference type="Rhea" id="RHEA:43892"/>
        <dbReference type="Rhea" id="RHEA-COMP:14737"/>
        <dbReference type="Rhea" id="RHEA-COMP:14739"/>
        <dbReference type="ChEBI" id="CHEBI:29917"/>
        <dbReference type="ChEBI" id="CHEBI:35235"/>
        <dbReference type="ChEBI" id="CHEBI:57972"/>
        <dbReference type="ChEBI" id="CHEBI:64428"/>
        <dbReference type="EC" id="2.8.1.7"/>
    </reaction>
</comment>
<dbReference type="InterPro" id="IPR015421">
    <property type="entry name" value="PyrdxlP-dep_Trfase_major"/>
</dbReference>
<evidence type="ECO:0000256" key="3">
    <source>
        <dbReference type="ARBA" id="ARBA00012239"/>
    </source>
</evidence>
<reference evidence="7" key="1">
    <citation type="submission" date="2020-10" db="EMBL/GenBank/DDBJ databases">
        <authorList>
            <person name="Gilroy R."/>
        </authorList>
    </citation>
    <scope>NUCLEOTIDE SEQUENCE</scope>
    <source>
        <strain evidence="7">517</strain>
    </source>
</reference>
<dbReference type="EMBL" id="JADINF010000161">
    <property type="protein sequence ID" value="MBO8424640.1"/>
    <property type="molecule type" value="Genomic_DNA"/>
</dbReference>
<dbReference type="PANTHER" id="PTHR43586">
    <property type="entry name" value="CYSTEINE DESULFURASE"/>
    <property type="match status" value="1"/>
</dbReference>
<dbReference type="PIRSF" id="PIRSF005572">
    <property type="entry name" value="NifS"/>
    <property type="match status" value="1"/>
</dbReference>
<protein>
    <recommendedName>
        <fullName evidence="3">cysteine desulfurase</fullName>
        <ecNumber evidence="3">2.8.1.7</ecNumber>
    </recommendedName>
</protein>
<dbReference type="PANTHER" id="PTHR43586:SF4">
    <property type="entry name" value="ISOPENICILLIN N EPIMERASE"/>
    <property type="match status" value="1"/>
</dbReference>
<keyword evidence="7" id="KW-0032">Aminotransferase</keyword>
<proteinExistence type="inferred from homology"/>
<evidence type="ECO:0000256" key="1">
    <source>
        <dbReference type="ARBA" id="ARBA00001933"/>
    </source>
</evidence>
<dbReference type="InterPro" id="IPR015422">
    <property type="entry name" value="PyrdxlP-dep_Trfase_small"/>
</dbReference>
<dbReference type="AlphaFoldDB" id="A0A940DJJ1"/>
<reference evidence="7" key="2">
    <citation type="journal article" date="2021" name="PeerJ">
        <title>Extensive microbial diversity within the chicken gut microbiome revealed by metagenomics and culture.</title>
        <authorList>
            <person name="Gilroy R."/>
            <person name="Ravi A."/>
            <person name="Getino M."/>
            <person name="Pursley I."/>
            <person name="Horton D.L."/>
            <person name="Alikhan N.F."/>
            <person name="Baker D."/>
            <person name="Gharbi K."/>
            <person name="Hall N."/>
            <person name="Watson M."/>
            <person name="Adriaenssens E.M."/>
            <person name="Foster-Nyarko E."/>
            <person name="Jarju S."/>
            <person name="Secka A."/>
            <person name="Antonio M."/>
            <person name="Oren A."/>
            <person name="Chaudhuri R.R."/>
            <person name="La Ragione R."/>
            <person name="Hildebrand F."/>
            <person name="Pallen M.J."/>
        </authorList>
    </citation>
    <scope>NUCLEOTIDE SEQUENCE</scope>
    <source>
        <strain evidence="7">517</strain>
    </source>
</reference>
<dbReference type="InterPro" id="IPR015424">
    <property type="entry name" value="PyrdxlP-dep_Trfase"/>
</dbReference>
<feature type="domain" description="Aminotransferase class V" evidence="6">
    <location>
        <begin position="8"/>
        <end position="362"/>
    </location>
</feature>
<dbReference type="InterPro" id="IPR000192">
    <property type="entry name" value="Aminotrans_V_dom"/>
</dbReference>
<keyword evidence="4" id="KW-0663">Pyridoxal phosphate</keyword>
<dbReference type="GO" id="GO:0031071">
    <property type="term" value="F:cysteine desulfurase activity"/>
    <property type="evidence" value="ECO:0007669"/>
    <property type="project" value="UniProtKB-EC"/>
</dbReference>
<dbReference type="Proteomes" id="UP000727857">
    <property type="component" value="Unassembled WGS sequence"/>
</dbReference>
<comment type="similarity">
    <text evidence="2">Belongs to the class-V pyridoxal-phosphate-dependent aminotransferase family. Csd subfamily.</text>
</comment>
<keyword evidence="7" id="KW-0808">Transferase</keyword>
<dbReference type="GO" id="GO:0008483">
    <property type="term" value="F:transaminase activity"/>
    <property type="evidence" value="ECO:0007669"/>
    <property type="project" value="UniProtKB-KW"/>
</dbReference>
<comment type="caution">
    <text evidence="7">The sequence shown here is derived from an EMBL/GenBank/DDBJ whole genome shotgun (WGS) entry which is preliminary data.</text>
</comment>
<evidence type="ECO:0000256" key="2">
    <source>
        <dbReference type="ARBA" id="ARBA00010447"/>
    </source>
</evidence>
<dbReference type="InterPro" id="IPR016454">
    <property type="entry name" value="Cysteine_dSase"/>
</dbReference>
<dbReference type="Pfam" id="PF00266">
    <property type="entry name" value="Aminotran_5"/>
    <property type="match status" value="1"/>
</dbReference>
<evidence type="ECO:0000313" key="7">
    <source>
        <dbReference type="EMBL" id="MBO8424640.1"/>
    </source>
</evidence>
<evidence type="ECO:0000313" key="8">
    <source>
        <dbReference type="Proteomes" id="UP000727857"/>
    </source>
</evidence>
<comment type="cofactor">
    <cofactor evidence="1">
        <name>pyridoxal 5'-phosphate</name>
        <dbReference type="ChEBI" id="CHEBI:597326"/>
    </cofactor>
</comment>
<sequence length="374" mass="39399">MGYVKACIYLDNSATSRFKPRAVVKAVERELKCSANAGRGGHKASVRAGMMIEECRERIRAVTFDGYAVMTKSCTEALNTAIFGRNYFGKIITSVYEHNSVLRPLEKLRAKGANVVHISSPNGVISPDILKAHLSADTSLVVLSEMSNVTGTIQPIDELGALLNSKGIPFIVDAAQSLGHTSSAYTGVTMLAGAGHKGLHGPQGTGFLVFRQGAEPMPLIYGGTGTDSASLVQPSAPPEGLESGTLNAAGIAGLQEGIRWTLKHKENIVSKITELSSELTEGLKSIPSVKLYSDNANGVISFNVGDLTSSETADILDAEYGIAVRAGLHCAPLIHKWLGTLRRGAVRASIGVCNTSKDVEALLRAVSAIAARKG</sequence>
<gene>
    <name evidence="7" type="ORF">IAB16_06430</name>
</gene>
<organism evidence="7 8">
    <name type="scientific">Candidatus Stercoripulliclostridium pullicola</name>
    <dbReference type="NCBI Taxonomy" id="2840953"/>
    <lineage>
        <taxon>Bacteria</taxon>
        <taxon>Bacillati</taxon>
        <taxon>Bacillota</taxon>
        <taxon>Clostridia</taxon>
        <taxon>Eubacteriales</taxon>
        <taxon>Candidatus Stercoripulliclostridium</taxon>
    </lineage>
</organism>